<sequence length="332" mass="34082">MATIQVYQATGVGKPFELVTAPKPKPGAGEVTIRPKAVAINGIDWKNITFGATIESWPAVLGIDGSGTIEEVGEGVTGFKPGDEVLSYAPGILGKGTWQEVYVAQANDVGKKPSYLSFEEAASLSTCFLTAAGAIVDGLKVGLPGLSKIENTNPPKSILILGGSSAVGAAAIQLLRIALPSVTIVVTSSKPHHEHLKSLGANAALERSAQGDAAALKAASPDGAGFDAILDAVGAGPDSPAVYDALKPDGLKLYSLVLTRPGAQVPQGLNSTLVTVASADPGSMAWFSKLLEERKYKVPVKAEVIGHGFTDIPKGLARFPAQISGVKLVVTL</sequence>
<gene>
    <name evidence="4" type="ORF">Daesc_001232</name>
</gene>
<comment type="caution">
    <text evidence="4">The sequence shown here is derived from an EMBL/GenBank/DDBJ whole genome shotgun (WGS) entry which is preliminary data.</text>
</comment>
<dbReference type="InterPro" id="IPR011032">
    <property type="entry name" value="GroES-like_sf"/>
</dbReference>
<protein>
    <recommendedName>
        <fullName evidence="3">Enoyl reductase (ER) domain-containing protein</fullName>
    </recommendedName>
</protein>
<evidence type="ECO:0000256" key="1">
    <source>
        <dbReference type="ARBA" id="ARBA00008072"/>
    </source>
</evidence>
<dbReference type="SUPFAM" id="SSF51735">
    <property type="entry name" value="NAD(P)-binding Rossmann-fold domains"/>
    <property type="match status" value="1"/>
</dbReference>
<dbReference type="InterPro" id="IPR047122">
    <property type="entry name" value="Trans-enoyl_RdTase-like"/>
</dbReference>
<dbReference type="PANTHER" id="PTHR45348:SF2">
    <property type="entry name" value="ZINC-TYPE ALCOHOL DEHYDROGENASE-LIKE PROTEIN C2E1P3.01"/>
    <property type="match status" value="1"/>
</dbReference>
<dbReference type="EMBL" id="JBANMG010000001">
    <property type="protein sequence ID" value="KAK6958432.1"/>
    <property type="molecule type" value="Genomic_DNA"/>
</dbReference>
<comment type="similarity">
    <text evidence="1">Belongs to the zinc-containing alcohol dehydrogenase family.</text>
</comment>
<reference evidence="4 5" key="1">
    <citation type="journal article" date="2024" name="Front Chem Biol">
        <title>Unveiling the potential of Daldinia eschscholtzii MFLUCC 19-0629 through bioactivity and bioinformatics studies for enhanced sustainable agriculture production.</title>
        <authorList>
            <person name="Brooks S."/>
            <person name="Weaver J.A."/>
            <person name="Klomchit A."/>
            <person name="Alharthi S.A."/>
            <person name="Onlamun T."/>
            <person name="Nurani R."/>
            <person name="Vong T.K."/>
            <person name="Alberti F."/>
            <person name="Greco C."/>
        </authorList>
    </citation>
    <scope>NUCLEOTIDE SEQUENCE [LARGE SCALE GENOMIC DNA]</scope>
    <source>
        <strain evidence="4">MFLUCC 19-0629</strain>
    </source>
</reference>
<dbReference type="SMART" id="SM00829">
    <property type="entry name" value="PKS_ER"/>
    <property type="match status" value="1"/>
</dbReference>
<dbReference type="Pfam" id="PF08240">
    <property type="entry name" value="ADH_N"/>
    <property type="match status" value="1"/>
</dbReference>
<keyword evidence="5" id="KW-1185">Reference proteome</keyword>
<dbReference type="PANTHER" id="PTHR45348">
    <property type="entry name" value="HYPOTHETICAL OXIDOREDUCTASE (EUROFUNG)"/>
    <property type="match status" value="1"/>
</dbReference>
<evidence type="ECO:0000313" key="5">
    <source>
        <dbReference type="Proteomes" id="UP001369815"/>
    </source>
</evidence>
<dbReference type="InterPro" id="IPR036291">
    <property type="entry name" value="NAD(P)-bd_dom_sf"/>
</dbReference>
<dbReference type="CDD" id="cd08249">
    <property type="entry name" value="enoyl_reductase_like"/>
    <property type="match status" value="1"/>
</dbReference>
<feature type="domain" description="Enoyl reductase (ER)" evidence="3">
    <location>
        <begin position="11"/>
        <end position="330"/>
    </location>
</feature>
<dbReference type="Gene3D" id="3.40.50.720">
    <property type="entry name" value="NAD(P)-binding Rossmann-like Domain"/>
    <property type="match status" value="1"/>
</dbReference>
<dbReference type="InterPro" id="IPR013154">
    <property type="entry name" value="ADH-like_N"/>
</dbReference>
<accession>A0AAX6N1V5</accession>
<dbReference type="Gene3D" id="3.90.180.10">
    <property type="entry name" value="Medium-chain alcohol dehydrogenases, catalytic domain"/>
    <property type="match status" value="1"/>
</dbReference>
<dbReference type="InterPro" id="IPR013149">
    <property type="entry name" value="ADH-like_C"/>
</dbReference>
<dbReference type="Proteomes" id="UP001369815">
    <property type="component" value="Unassembled WGS sequence"/>
</dbReference>
<evidence type="ECO:0000259" key="3">
    <source>
        <dbReference type="SMART" id="SM00829"/>
    </source>
</evidence>
<dbReference type="Pfam" id="PF00107">
    <property type="entry name" value="ADH_zinc_N"/>
    <property type="match status" value="1"/>
</dbReference>
<dbReference type="InterPro" id="IPR020843">
    <property type="entry name" value="ER"/>
</dbReference>
<dbReference type="SUPFAM" id="SSF50129">
    <property type="entry name" value="GroES-like"/>
    <property type="match status" value="1"/>
</dbReference>
<evidence type="ECO:0000256" key="2">
    <source>
        <dbReference type="ARBA" id="ARBA00023002"/>
    </source>
</evidence>
<organism evidence="4 5">
    <name type="scientific">Daldinia eschscholtzii</name>
    <dbReference type="NCBI Taxonomy" id="292717"/>
    <lineage>
        <taxon>Eukaryota</taxon>
        <taxon>Fungi</taxon>
        <taxon>Dikarya</taxon>
        <taxon>Ascomycota</taxon>
        <taxon>Pezizomycotina</taxon>
        <taxon>Sordariomycetes</taxon>
        <taxon>Xylariomycetidae</taxon>
        <taxon>Xylariales</taxon>
        <taxon>Hypoxylaceae</taxon>
        <taxon>Daldinia</taxon>
    </lineage>
</organism>
<proteinExistence type="inferred from homology"/>
<dbReference type="GO" id="GO:0016651">
    <property type="term" value="F:oxidoreductase activity, acting on NAD(P)H"/>
    <property type="evidence" value="ECO:0007669"/>
    <property type="project" value="InterPro"/>
</dbReference>
<dbReference type="AlphaFoldDB" id="A0AAX6N1V5"/>
<keyword evidence="2" id="KW-0560">Oxidoreductase</keyword>
<name>A0AAX6N1V5_9PEZI</name>
<evidence type="ECO:0000313" key="4">
    <source>
        <dbReference type="EMBL" id="KAK6958432.1"/>
    </source>
</evidence>